<comment type="function">
    <text evidence="6">Part of the dynactin complex that activates the molecular motor dynein for ultra-processive transport along microtubules.</text>
</comment>
<dbReference type="OMA" id="IFEIRSH"/>
<dbReference type="EMBL" id="JAPDFW010000099">
    <property type="protein sequence ID" value="KAJ5070060.1"/>
    <property type="molecule type" value="Genomic_DNA"/>
</dbReference>
<dbReference type="PANTHER" id="PTHR13072:SF0">
    <property type="entry name" value="DYNACTIN SUBUNIT 6"/>
    <property type="match status" value="1"/>
</dbReference>
<dbReference type="GO" id="GO:0005869">
    <property type="term" value="C:dynactin complex"/>
    <property type="evidence" value="ECO:0007669"/>
    <property type="project" value="InterPro"/>
</dbReference>
<protein>
    <recommendedName>
        <fullName evidence="3">Dynactin subunit 6</fullName>
    </recommendedName>
</protein>
<dbReference type="PANTHER" id="PTHR13072">
    <property type="entry name" value="DYNACTIN 6"/>
    <property type="match status" value="1"/>
</dbReference>
<dbReference type="InterPro" id="IPR011004">
    <property type="entry name" value="Trimer_LpxA-like_sf"/>
</dbReference>
<comment type="similarity">
    <text evidence="2">Belongs to the dynactin subunits 5/6 family. Dynactin subunit 6 subfamily.</text>
</comment>
<name>A0A9Q0LCS7_ANAIG</name>
<evidence type="ECO:0000256" key="5">
    <source>
        <dbReference type="ARBA" id="ARBA00023212"/>
    </source>
</evidence>
<sequence length="169" mass="19303">MSDKIICSKVWIEGDVSIGEGTIIHPDAELIAKDGPIKIGKNNIIEEKCIIINQKKNENDQVETLEINDYNYFEVGSYVESRKIGDNNIIGIFSNLGKNITLQNGVVINPKVDLSNESMILKTNTIAFQKPEIHFHEIPNQENFNHEQIVSHLERLRKLLPQFHELKEI</sequence>
<organism evidence="7 8">
    <name type="scientific">Anaeramoeba ignava</name>
    <name type="common">Anaerobic marine amoeba</name>
    <dbReference type="NCBI Taxonomy" id="1746090"/>
    <lineage>
        <taxon>Eukaryota</taxon>
        <taxon>Metamonada</taxon>
        <taxon>Anaeramoebidae</taxon>
        <taxon>Anaeramoeba</taxon>
    </lineage>
</organism>
<evidence type="ECO:0000256" key="4">
    <source>
        <dbReference type="ARBA" id="ARBA00022490"/>
    </source>
</evidence>
<evidence type="ECO:0000313" key="7">
    <source>
        <dbReference type="EMBL" id="KAJ5070060.1"/>
    </source>
</evidence>
<evidence type="ECO:0000313" key="8">
    <source>
        <dbReference type="Proteomes" id="UP001149090"/>
    </source>
</evidence>
<keyword evidence="4" id="KW-0963">Cytoplasm</keyword>
<dbReference type="InterPro" id="IPR027777">
    <property type="entry name" value="DCTN6"/>
</dbReference>
<dbReference type="OrthoDB" id="2355at2759"/>
<proteinExistence type="inferred from homology"/>
<keyword evidence="5" id="KW-0206">Cytoskeleton</keyword>
<gene>
    <name evidence="7" type="ORF">M0811_11264</name>
</gene>
<dbReference type="Proteomes" id="UP001149090">
    <property type="component" value="Unassembled WGS sequence"/>
</dbReference>
<evidence type="ECO:0000256" key="2">
    <source>
        <dbReference type="ARBA" id="ARBA00007719"/>
    </source>
</evidence>
<comment type="subcellular location">
    <subcellularLocation>
        <location evidence="1">Cytoplasm</location>
        <location evidence="1">Cytoskeleton</location>
    </subcellularLocation>
</comment>
<dbReference type="GO" id="GO:0007052">
    <property type="term" value="P:mitotic spindle organization"/>
    <property type="evidence" value="ECO:0007669"/>
    <property type="project" value="TreeGrafter"/>
</dbReference>
<accession>A0A9Q0LCS7</accession>
<keyword evidence="8" id="KW-1185">Reference proteome</keyword>
<evidence type="ECO:0000256" key="3">
    <source>
        <dbReference type="ARBA" id="ARBA00016573"/>
    </source>
</evidence>
<comment type="caution">
    <text evidence="7">The sequence shown here is derived from an EMBL/GenBank/DDBJ whole genome shotgun (WGS) entry which is preliminary data.</text>
</comment>
<reference evidence="7" key="1">
    <citation type="submission" date="2022-10" db="EMBL/GenBank/DDBJ databases">
        <title>Novel sulphate-reducing endosymbionts in the free-living metamonad Anaeramoeba.</title>
        <authorList>
            <person name="Jerlstrom-Hultqvist J."/>
            <person name="Cepicka I."/>
            <person name="Gallot-Lavallee L."/>
            <person name="Salas-Leiva D."/>
            <person name="Curtis B.A."/>
            <person name="Zahonova K."/>
            <person name="Pipaliya S."/>
            <person name="Dacks J."/>
            <person name="Roger A.J."/>
        </authorList>
    </citation>
    <scope>NUCLEOTIDE SEQUENCE</scope>
    <source>
        <strain evidence="7">BMAN</strain>
    </source>
</reference>
<evidence type="ECO:0000256" key="1">
    <source>
        <dbReference type="ARBA" id="ARBA00004245"/>
    </source>
</evidence>
<evidence type="ECO:0000256" key="6">
    <source>
        <dbReference type="ARBA" id="ARBA00034687"/>
    </source>
</evidence>
<dbReference type="SUPFAM" id="SSF51161">
    <property type="entry name" value="Trimeric LpxA-like enzymes"/>
    <property type="match status" value="1"/>
</dbReference>
<dbReference type="AlphaFoldDB" id="A0A9Q0LCS7"/>
<dbReference type="Gene3D" id="2.160.10.10">
    <property type="entry name" value="Hexapeptide repeat proteins"/>
    <property type="match status" value="1"/>
</dbReference>
<dbReference type="GO" id="GO:0070840">
    <property type="term" value="F:dynein complex binding"/>
    <property type="evidence" value="ECO:0007669"/>
    <property type="project" value="TreeGrafter"/>
</dbReference>